<evidence type="ECO:0000259" key="1">
    <source>
        <dbReference type="PROSITE" id="PS50837"/>
    </source>
</evidence>
<dbReference type="SUPFAM" id="SSF52540">
    <property type="entry name" value="P-loop containing nucleoside triphosphate hydrolases"/>
    <property type="match status" value="1"/>
</dbReference>
<dbReference type="PROSITE" id="PS50837">
    <property type="entry name" value="NACHT"/>
    <property type="match status" value="1"/>
</dbReference>
<gene>
    <name evidence="2" type="ORF">OG327_19085</name>
</gene>
<dbReference type="Gene3D" id="3.40.50.300">
    <property type="entry name" value="P-loop containing nucleotide triphosphate hydrolases"/>
    <property type="match status" value="1"/>
</dbReference>
<name>A0AAU2JSV0_9ACTN</name>
<dbReference type="EMBL" id="CP108264">
    <property type="protein sequence ID" value="WTU75255.1"/>
    <property type="molecule type" value="Genomic_DNA"/>
</dbReference>
<feature type="domain" description="NACHT" evidence="1">
    <location>
        <begin position="269"/>
        <end position="598"/>
    </location>
</feature>
<dbReference type="PANTHER" id="PTHR46844">
    <property type="entry name" value="SLR5058 PROTEIN"/>
    <property type="match status" value="1"/>
</dbReference>
<dbReference type="InterPro" id="IPR007111">
    <property type="entry name" value="NACHT_NTPase"/>
</dbReference>
<organism evidence="2">
    <name type="scientific">Streptomyces sp. NBC_00049</name>
    <dbReference type="NCBI Taxonomy" id="2903617"/>
    <lineage>
        <taxon>Bacteria</taxon>
        <taxon>Bacillati</taxon>
        <taxon>Actinomycetota</taxon>
        <taxon>Actinomycetes</taxon>
        <taxon>Kitasatosporales</taxon>
        <taxon>Streptomycetaceae</taxon>
        <taxon>Streptomyces</taxon>
    </lineage>
</organism>
<sequence length="996" mass="108818">MDLSIVGIRLASGVFAPLIKKLFRTEGPGAGLVTDPMRLSPYVSFREKDALNASDLHKLADQLVEEAVRAPGERRLPRGEEDGVATALAGTLHALGDLTMDDMLAVRLDHVALARRLRKAAPYLGLSRDAELFYEALLEVTCLHVLHFFTQRATFVPGALVEQTRMLAQLIDMIDTWVQSRPRPDVEDARFESLYLAEIAKAHGTLTIYGLDLAPGRARWPLDVAYISLEATGPGPFGSEDACHGAGDPREFPGHFGAAPADDVLARIPRALLRGEAGSGKSTLIQWLAVSAARGGRDGRIPFVLPLRTLIRHGDRLPQLKDFLAAAGSPLAGEQPSGWEGRVMRAGRALVLVDGLDEVPEAERARARGWLAGLIRAYPGNHWLVTSRPSAVRPDWLADAGFAELVLSPMNRAEVTSFVERWHEAARTGNAERDGDLDGLRAQLLDSVRTKPDLARLATNPLLCGLICALHRERQGFLPSGRKELYTAALSMLLHRRDRERDVPLPLLTEDPQLQLLQRLAYWLIRNGRAEMDQEQATALIADALPSIPEVGRVLGDAPEVFRHFLNRTGLLREPTADTVEFVHRTFQDFLGARAALDERSLGELAVHAGDDLWADVIRMAVAQGRPRDREELIRVLLAQRTERALLLALASLEDATELDPALRAEVEGQARRLVPPRDIASAHALGRIGPLVLDLLPGPDQAATEEEAHLSVVAAGEVGSDLAVPFLARYCDHPSPTVRETLAQLWPLFDSRQYLTEVIALIDPPPERVTVTSEAQLEVLAEFTPQALWVTGELSHRALSDAMGRVQVEHLTLFSNSVLTDVDFLRGQRSLKRFGLAGCSAMRDLAGLEGLPVEEAMLVLTAPLPLGAVTRSWHALRRLSMNGPYGTWSLDDLDPAASLTVLQLSRPTPSLAGLVRHPGLVALSLGHAPSAADWEAIGRLEHLEHLELPAAARSAIPSSLRMPSVRDLVLTDPEPVRQPGFADWLARHFPRATVG</sequence>
<dbReference type="Pfam" id="PF22733">
    <property type="entry name" value="NNH1"/>
    <property type="match status" value="1"/>
</dbReference>
<accession>A0AAU2JSV0</accession>
<protein>
    <submittedName>
        <fullName evidence="2">NACHT domain-containing protein</fullName>
    </submittedName>
</protein>
<dbReference type="Pfam" id="PF05729">
    <property type="entry name" value="NACHT"/>
    <property type="match status" value="1"/>
</dbReference>
<dbReference type="PANTHER" id="PTHR46844:SF1">
    <property type="entry name" value="SLR5058 PROTEIN"/>
    <property type="match status" value="1"/>
</dbReference>
<dbReference type="InterPro" id="IPR054547">
    <property type="entry name" value="NNH1"/>
</dbReference>
<dbReference type="AlphaFoldDB" id="A0AAU2JSV0"/>
<reference evidence="2" key="1">
    <citation type="submission" date="2022-10" db="EMBL/GenBank/DDBJ databases">
        <title>The complete genomes of actinobacterial strains from the NBC collection.</title>
        <authorList>
            <person name="Joergensen T.S."/>
            <person name="Alvarez Arevalo M."/>
            <person name="Sterndorff E.B."/>
            <person name="Faurdal D."/>
            <person name="Vuksanovic O."/>
            <person name="Mourched A.-S."/>
            <person name="Charusanti P."/>
            <person name="Shaw S."/>
            <person name="Blin K."/>
            <person name="Weber T."/>
        </authorList>
    </citation>
    <scope>NUCLEOTIDE SEQUENCE</scope>
    <source>
        <strain evidence="2">NBC_00049</strain>
    </source>
</reference>
<dbReference type="InterPro" id="IPR027417">
    <property type="entry name" value="P-loop_NTPase"/>
</dbReference>
<evidence type="ECO:0000313" key="2">
    <source>
        <dbReference type="EMBL" id="WTU75255.1"/>
    </source>
</evidence>
<proteinExistence type="predicted"/>